<keyword evidence="2" id="KW-1185">Reference proteome</keyword>
<dbReference type="GeneID" id="122128936"/>
<dbReference type="KEGG" id="char:122128936"/>
<dbReference type="CDD" id="cd00037">
    <property type="entry name" value="CLECT"/>
    <property type="match status" value="1"/>
</dbReference>
<feature type="domain" description="C-type lectin" evidence="1">
    <location>
        <begin position="206"/>
        <end position="323"/>
    </location>
</feature>
<dbReference type="RefSeq" id="XP_042559930.1">
    <property type="nucleotide sequence ID" value="XM_042703996.1"/>
</dbReference>
<feature type="domain" description="C-type lectin" evidence="1">
    <location>
        <begin position="132"/>
        <end position="210"/>
    </location>
</feature>
<evidence type="ECO:0000313" key="2">
    <source>
        <dbReference type="Proteomes" id="UP000515152"/>
    </source>
</evidence>
<dbReference type="PANTHER" id="PTHR45784">
    <property type="entry name" value="C-TYPE LECTIN DOMAIN FAMILY 20 MEMBER A-RELATED"/>
    <property type="match status" value="1"/>
</dbReference>
<evidence type="ECO:0000313" key="3">
    <source>
        <dbReference type="RefSeq" id="XP_042559930.1"/>
    </source>
</evidence>
<dbReference type="SMART" id="SM00034">
    <property type="entry name" value="CLECT"/>
    <property type="match status" value="2"/>
</dbReference>
<name>A0A8M1KBR8_CLUHA</name>
<dbReference type="OrthoDB" id="441660at2759"/>
<feature type="domain" description="C-type lectin" evidence="1">
    <location>
        <begin position="78"/>
        <end position="140"/>
    </location>
</feature>
<sequence>MFFSRGLPEADATRLGEEHQAGAQCSSHAKVTVFSITYALSRPSLVCPAPCYQCSLSSTADVAESAQVPAGLDSVSSHMPRRFHFVNQKETWDEAQEHCRTEFTDLATVENMSDMTTMTNGKDGYNMAWIGLRKDTWMWSLQDKNNWKNAQKYCRSLNMDLASVRNQTENNTISQIAENVTNGAVWIGLFKGWKWSDQTNSVFTFWRTDKLALIRENKTWMEAFNYCERRDMELVSVTDEDTQSWAREVARGASTAHVWMGLYYICPLDVWFWISGVTVGCNHWAAGNGTGTGECCRAGALQSGGEQKWVSRPNTERLNFICRAF</sequence>
<reference evidence="3" key="1">
    <citation type="submission" date="2025-08" db="UniProtKB">
        <authorList>
            <consortium name="RefSeq"/>
        </authorList>
    </citation>
    <scope>IDENTIFICATION</scope>
</reference>
<dbReference type="PROSITE" id="PS50041">
    <property type="entry name" value="C_TYPE_LECTIN_2"/>
    <property type="match status" value="3"/>
</dbReference>
<accession>A0A8M1KBR8</accession>
<dbReference type="InterPro" id="IPR001304">
    <property type="entry name" value="C-type_lectin-like"/>
</dbReference>
<protein>
    <submittedName>
        <fullName evidence="3">C-type mannose receptor 2-like</fullName>
    </submittedName>
</protein>
<organism evidence="2 3">
    <name type="scientific">Clupea harengus</name>
    <name type="common">Atlantic herring</name>
    <dbReference type="NCBI Taxonomy" id="7950"/>
    <lineage>
        <taxon>Eukaryota</taxon>
        <taxon>Metazoa</taxon>
        <taxon>Chordata</taxon>
        <taxon>Craniata</taxon>
        <taxon>Vertebrata</taxon>
        <taxon>Euteleostomi</taxon>
        <taxon>Actinopterygii</taxon>
        <taxon>Neopterygii</taxon>
        <taxon>Teleostei</taxon>
        <taxon>Clupei</taxon>
        <taxon>Clupeiformes</taxon>
        <taxon>Clupeoidei</taxon>
        <taxon>Clupeidae</taxon>
        <taxon>Clupea</taxon>
    </lineage>
</organism>
<proteinExistence type="predicted"/>
<dbReference type="PANTHER" id="PTHR45784:SF3">
    <property type="entry name" value="C-TYPE LECTIN DOMAIN FAMILY 4 MEMBER K-LIKE-RELATED"/>
    <property type="match status" value="1"/>
</dbReference>
<evidence type="ECO:0000259" key="1">
    <source>
        <dbReference type="PROSITE" id="PS50041"/>
    </source>
</evidence>
<gene>
    <name evidence="3" type="primary">LOC122128936</name>
</gene>
<dbReference type="Pfam" id="PF00059">
    <property type="entry name" value="Lectin_C"/>
    <property type="match status" value="2"/>
</dbReference>
<dbReference type="Proteomes" id="UP000515152">
    <property type="component" value="Unplaced"/>
</dbReference>
<dbReference type="AlphaFoldDB" id="A0A8M1KBR8"/>